<evidence type="ECO:0000256" key="1">
    <source>
        <dbReference type="SAM" id="MobiDB-lite"/>
    </source>
</evidence>
<evidence type="ECO:0000313" key="2">
    <source>
        <dbReference type="EMBL" id="MEQ2228345.1"/>
    </source>
</evidence>
<protein>
    <submittedName>
        <fullName evidence="2">Uncharacterized protein</fullName>
    </submittedName>
</protein>
<name>A0ABV0T671_9TELE</name>
<organism evidence="2 3">
    <name type="scientific">Ilyodon furcidens</name>
    <name type="common">goldbreast splitfin</name>
    <dbReference type="NCBI Taxonomy" id="33524"/>
    <lineage>
        <taxon>Eukaryota</taxon>
        <taxon>Metazoa</taxon>
        <taxon>Chordata</taxon>
        <taxon>Craniata</taxon>
        <taxon>Vertebrata</taxon>
        <taxon>Euteleostomi</taxon>
        <taxon>Actinopterygii</taxon>
        <taxon>Neopterygii</taxon>
        <taxon>Teleostei</taxon>
        <taxon>Neoteleostei</taxon>
        <taxon>Acanthomorphata</taxon>
        <taxon>Ovalentaria</taxon>
        <taxon>Atherinomorphae</taxon>
        <taxon>Cyprinodontiformes</taxon>
        <taxon>Goodeidae</taxon>
        <taxon>Ilyodon</taxon>
    </lineage>
</organism>
<dbReference type="EMBL" id="JAHRIQ010023686">
    <property type="protein sequence ID" value="MEQ2228345.1"/>
    <property type="molecule type" value="Genomic_DNA"/>
</dbReference>
<dbReference type="Proteomes" id="UP001482620">
    <property type="component" value="Unassembled WGS sequence"/>
</dbReference>
<feature type="region of interest" description="Disordered" evidence="1">
    <location>
        <begin position="30"/>
        <end position="54"/>
    </location>
</feature>
<keyword evidence="3" id="KW-1185">Reference proteome</keyword>
<sequence length="99" mass="10739">MVPSSLQEERLLKPPSLPGRRRVLIRSEACGAEDSERQRGKQQAANLSGNKGLDGREVSGGIMGCCSGSALAHRLPLHRLQASDTFMMDLRCSCCNVEI</sequence>
<gene>
    <name evidence="2" type="ORF">ILYODFUR_007883</name>
</gene>
<accession>A0ABV0T671</accession>
<reference evidence="2 3" key="1">
    <citation type="submission" date="2021-06" db="EMBL/GenBank/DDBJ databases">
        <authorList>
            <person name="Palmer J.M."/>
        </authorList>
    </citation>
    <scope>NUCLEOTIDE SEQUENCE [LARGE SCALE GENOMIC DNA]</scope>
    <source>
        <strain evidence="3">if_2019</strain>
        <tissue evidence="2">Muscle</tissue>
    </source>
</reference>
<proteinExistence type="predicted"/>
<comment type="caution">
    <text evidence="2">The sequence shown here is derived from an EMBL/GenBank/DDBJ whole genome shotgun (WGS) entry which is preliminary data.</text>
</comment>
<evidence type="ECO:0000313" key="3">
    <source>
        <dbReference type="Proteomes" id="UP001482620"/>
    </source>
</evidence>